<evidence type="ECO:0000256" key="4">
    <source>
        <dbReference type="RuleBase" id="RU003719"/>
    </source>
</evidence>
<dbReference type="Pfam" id="PF00389">
    <property type="entry name" value="2-Hacid_dh"/>
    <property type="match status" value="1"/>
</dbReference>
<dbReference type="InterPro" id="IPR006140">
    <property type="entry name" value="D-isomer_DH_NAD-bd"/>
</dbReference>
<dbReference type="RefSeq" id="WP_106692664.1">
    <property type="nucleotide sequence ID" value="NZ_PXNQ02000012.1"/>
</dbReference>
<dbReference type="GO" id="GO:0030267">
    <property type="term" value="F:glyoxylate reductase (NADPH) activity"/>
    <property type="evidence" value="ECO:0007669"/>
    <property type="project" value="TreeGrafter"/>
</dbReference>
<dbReference type="GO" id="GO:0005829">
    <property type="term" value="C:cytosol"/>
    <property type="evidence" value="ECO:0007669"/>
    <property type="project" value="TreeGrafter"/>
</dbReference>
<dbReference type="SUPFAM" id="SSF52283">
    <property type="entry name" value="Formate/glycerate dehydrogenase catalytic domain-like"/>
    <property type="match status" value="1"/>
</dbReference>
<dbReference type="AlphaFoldDB" id="A0A422QTK9"/>
<dbReference type="SUPFAM" id="SSF51735">
    <property type="entry name" value="NAD(P)-binding Rossmann-fold domains"/>
    <property type="match status" value="1"/>
</dbReference>
<evidence type="ECO:0000313" key="8">
    <source>
        <dbReference type="Proteomes" id="UP000238137"/>
    </source>
</evidence>
<evidence type="ECO:0000256" key="3">
    <source>
        <dbReference type="ARBA" id="ARBA00023027"/>
    </source>
</evidence>
<dbReference type="EMBL" id="PXNQ02000012">
    <property type="protein sequence ID" value="RNF33296.1"/>
    <property type="molecule type" value="Genomic_DNA"/>
</dbReference>
<evidence type="ECO:0000259" key="6">
    <source>
        <dbReference type="Pfam" id="PF02826"/>
    </source>
</evidence>
<evidence type="ECO:0000259" key="5">
    <source>
        <dbReference type="Pfam" id="PF00389"/>
    </source>
</evidence>
<evidence type="ECO:0000256" key="1">
    <source>
        <dbReference type="ARBA" id="ARBA00022857"/>
    </source>
</evidence>
<name>A0A422QTK9_9RHOB</name>
<accession>A0A422QTK9</accession>
<dbReference type="PANTHER" id="PTHR10996:SF178">
    <property type="entry name" value="2-HYDROXYACID DEHYDROGENASE YGL185C-RELATED"/>
    <property type="match status" value="1"/>
</dbReference>
<evidence type="ECO:0000256" key="2">
    <source>
        <dbReference type="ARBA" id="ARBA00023002"/>
    </source>
</evidence>
<dbReference type="InterPro" id="IPR006139">
    <property type="entry name" value="D-isomer_2_OHA_DH_cat_dom"/>
</dbReference>
<keyword evidence="8" id="KW-1185">Reference proteome</keyword>
<dbReference type="InterPro" id="IPR036291">
    <property type="entry name" value="NAD(P)-bd_dom_sf"/>
</dbReference>
<keyword evidence="2 4" id="KW-0560">Oxidoreductase</keyword>
<dbReference type="GO" id="GO:0016618">
    <property type="term" value="F:hydroxypyruvate reductase [NAD(P)H] activity"/>
    <property type="evidence" value="ECO:0007669"/>
    <property type="project" value="TreeGrafter"/>
</dbReference>
<comment type="caution">
    <text evidence="7">The sequence shown here is derived from an EMBL/GenBank/DDBJ whole genome shotgun (WGS) entry which is preliminary data.</text>
</comment>
<dbReference type="CDD" id="cd12156">
    <property type="entry name" value="HPPR"/>
    <property type="match status" value="1"/>
</dbReference>
<organism evidence="7 8">
    <name type="scientific">Paracoccus methylarcula</name>
    <dbReference type="NCBI Taxonomy" id="72022"/>
    <lineage>
        <taxon>Bacteria</taxon>
        <taxon>Pseudomonadati</taxon>
        <taxon>Pseudomonadota</taxon>
        <taxon>Alphaproteobacteria</taxon>
        <taxon>Rhodobacterales</taxon>
        <taxon>Paracoccaceae</taxon>
        <taxon>Paracoccus</taxon>
    </lineage>
</organism>
<dbReference type="GO" id="GO:0051287">
    <property type="term" value="F:NAD binding"/>
    <property type="evidence" value="ECO:0007669"/>
    <property type="project" value="InterPro"/>
</dbReference>
<dbReference type="PANTHER" id="PTHR10996">
    <property type="entry name" value="2-HYDROXYACID DEHYDROGENASE-RELATED"/>
    <property type="match status" value="1"/>
</dbReference>
<evidence type="ECO:0000313" key="7">
    <source>
        <dbReference type="EMBL" id="RNF33296.1"/>
    </source>
</evidence>
<feature type="domain" description="D-isomer specific 2-hydroxyacid dehydrogenase catalytic" evidence="5">
    <location>
        <begin position="31"/>
        <end position="301"/>
    </location>
</feature>
<dbReference type="OrthoDB" id="9793626at2"/>
<keyword evidence="3" id="KW-0520">NAD</keyword>
<feature type="domain" description="D-isomer specific 2-hydroxyacid dehydrogenase NAD-binding" evidence="6">
    <location>
        <begin position="100"/>
        <end position="273"/>
    </location>
</feature>
<proteinExistence type="inferred from homology"/>
<protein>
    <submittedName>
        <fullName evidence="7">2-hydroxyacid dehydrogenase</fullName>
    </submittedName>
</protein>
<dbReference type="FunFam" id="3.40.50.720:FF:000213">
    <property type="entry name" value="Putative 2-hydroxyacid dehydrogenase"/>
    <property type="match status" value="1"/>
</dbReference>
<sequence>MTVPRILALADLKPQEMTDRLITNYDVIRDISAAADVEVVLTTGGLGLSVAQMAALPALRLIAVNGVGVDAVDLAEARRRGIKVATTPDVLSLAVAEMALGLALAAGRRIAEGDRFIRSGSWAGEGKLALGMSVLERRAGILGYGRIGCKLADLLRGMGMEVLYTARSERPGAPDAYRPDPVGLARDCDLLFVTAAGGADTRGLVDAEVLTALGPQGIVVNVARGPVVDSAALAHALQSGRIAGAGLDVFDDEPNVPSFLLEAPNCVLAPHVGSATTETRRAMAQLVLDNIDAYFANRPLLTPYGEG</sequence>
<comment type="similarity">
    <text evidence="4">Belongs to the D-isomer specific 2-hydroxyacid dehydrogenase family.</text>
</comment>
<dbReference type="Gene3D" id="3.40.50.720">
    <property type="entry name" value="NAD(P)-binding Rossmann-like Domain"/>
    <property type="match status" value="2"/>
</dbReference>
<dbReference type="Proteomes" id="UP000238137">
    <property type="component" value="Unassembled WGS sequence"/>
</dbReference>
<reference evidence="7" key="1">
    <citation type="submission" date="2018-05" db="EMBL/GenBank/DDBJ databases">
        <title>Reclassification of Methylarcula marina and Methylarcula terricola as Paracoccus methylarcula sp.nov., comb.nov. and Paracoccus terricola comb.nov.</title>
        <authorList>
            <person name="Shmareva M.N."/>
            <person name="Doronina N.V."/>
            <person name="Vasilenko O.V."/>
            <person name="Tarlachkov S.V."/>
            <person name="Trotsenko Y.A."/>
        </authorList>
    </citation>
    <scope>NUCLEOTIDE SEQUENCE [LARGE SCALE GENOMIC DNA]</scope>
    <source>
        <strain evidence="7">VKM B-2159</strain>
    </source>
</reference>
<keyword evidence="1" id="KW-0521">NADP</keyword>
<gene>
    <name evidence="7" type="ORF">A7A09_017935</name>
</gene>
<dbReference type="Pfam" id="PF02826">
    <property type="entry name" value="2-Hacid_dh_C"/>
    <property type="match status" value="1"/>
</dbReference>
<dbReference type="InterPro" id="IPR050223">
    <property type="entry name" value="D-isomer_2-hydroxyacid_DH"/>
</dbReference>